<protein>
    <recommendedName>
        <fullName evidence="6">Rho guanine nucleotide exchange factor 10</fullName>
    </recommendedName>
</protein>
<dbReference type="GeneTree" id="ENSGT00940000153798"/>
<keyword evidence="2" id="KW-0597">Phosphoprotein</keyword>
<evidence type="ECO:0000256" key="5">
    <source>
        <dbReference type="ARBA" id="ARBA00058240"/>
    </source>
</evidence>
<keyword evidence="11" id="KW-1185">Reference proteome</keyword>
<comment type="function">
    <text evidence="5">May play a role in developmental myelination of peripheral nerves.</text>
</comment>
<reference evidence="10" key="1">
    <citation type="submission" date="2020-11" db="EMBL/GenBank/DDBJ databases">
        <title>Gallus gallus (Chicken) genome, bGalGal1, GRCg7b, maternal haplotype autosomes + Z &amp; W.</title>
        <authorList>
            <person name="Warren W."/>
            <person name="Formenti G."/>
            <person name="Fedrigo O."/>
            <person name="Haase B."/>
            <person name="Mountcastle J."/>
            <person name="Balacco J."/>
            <person name="Tracey A."/>
            <person name="Schneider V."/>
            <person name="Okimoto R."/>
            <person name="Cheng H."/>
            <person name="Hawken R."/>
            <person name="Howe K."/>
            <person name="Jarvis E.D."/>
        </authorList>
    </citation>
    <scope>NUCLEOTIDE SEQUENCE [LARGE SCALE GENOMIC DNA]</scope>
    <source>
        <strain evidence="10">Broiler</strain>
    </source>
</reference>
<dbReference type="GO" id="GO:0051496">
    <property type="term" value="P:positive regulation of stress fiber assembly"/>
    <property type="evidence" value="ECO:0007669"/>
    <property type="project" value="UniProtKB-ARBA"/>
</dbReference>
<dbReference type="SMART" id="SM00325">
    <property type="entry name" value="RhoGEF"/>
    <property type="match status" value="1"/>
</dbReference>
<sequence>MDTEEFPPPPPEVLEHEPKAVSTNDEEEDEGELFDFDSGDEIPEADRQALVPPPPDPGSNTEHQEANVTAKGADNLEKSEKLQASEPTAEDAPRKVNPYSVINISPMQEKDPSSSPDPSPQDEPASPNVSSGYSVPVPCGYAVPSNLPLMLPAYSSPVIIRSVSVDEEAGMQSATEECHCNSLNSEEPQNSEDNQVKREDDALAKWVADPANTEWMENPDEVIYDDVPRENSDSEPEEMIYDDVENGDDGGNSSLEYGWSSSEFESYEEQSDSECKNGIPSSFLRGNHKRHMQKLMRAAREGTKDGLEKTKAAVKKGRSFIRTKSFISQDHRSSCLEEEELNLFIDVDCVHTEAIMTPMPEGLSQQQVVRRYILGSVVDSEKNYVDALKRILEQYEKPLSEMEPKLLSERKLKMVFYRIKEILQCHSMFQIALASRVSEWDSVEMIGDVFVASFSKSMVLDAYSEYVNNFSTAVGILKKTCATKPAFLDFLKQCQESSPDRITLYGLMMKPIQRFPQFILLLQDMLKNTSKGHPDRLPLQMALTELETLAEKLNERKRDADQRCEIKQIAKAMNERYLNKLLSSGNRYLIRTDDMVETVYNDKGEIIKTKERRLFMLNDVLMCATVNVRTSYESSGTMTTGQRYLLKWSVPLGQVEVIEYGSSEGQGENCRFPPQHSAENVIVNSKPNKLYMGPGQLYHDLQNLLHDLNVVGQISQLIGSLKGNYQNLNQSVAHDWTSGLQKLILKKEDEIRAADRCRIQLQLPGKQDKSGRPTFFTAVFNTFTPAIKQSWINNLQMAKLALAEDNLLGWFCVEDDGNQIKKEKHPLLVRHMPVMMAKQQEFKIECAAYNPELYLSGETDSDSCSMEHGFLWIGSCTNQMGQIAIVSFQSSGPKVIECFNVESRILCMVYIPEEEKIKEINMSLNSENVPTKASNVPTICLGMEEGSISIYKSCQGSKKIRLQHFFTPEKSTVMSLTYMSQYLFAGLVNGNIAIYTKAEDGTWNMEPQKTVKLGVLPVRSLLVMEDTIWAACGGQIFIISTVTHFIESHFEAHQEEGMVISHMAVAGVGVWIAFTSGSTLRLFHTETLKHLQDINIATPVHNMLPGQQRVSVTSLLVCHGLLLVGTNLGIIVALPVPRLQGIPKVTGRGMVSYHAHNGPVKFLVMATSLNKKNKNKLRNSLPRGSESKDKDQRNVLHNDRPGSSNGSNPDTSVWLGGSAGSIAQKSDLSSSSGSLTSSSLEHRPEDSNIYELLKDQNISFKNKRQRSKKMKASSVLVISGGQGHRRVNKKTKQQRQDELVSSVMVWQIPLLNI</sequence>
<dbReference type="SMR" id="A0A8V0X422"/>
<dbReference type="OrthoDB" id="28697at2759"/>
<dbReference type="Ensembl" id="ENSGALT00010004355.1">
    <property type="protein sequence ID" value="ENSGALP00010002633.1"/>
    <property type="gene ID" value="ENSGALG00010001896.1"/>
</dbReference>
<dbReference type="PROSITE" id="PS50010">
    <property type="entry name" value="DH_2"/>
    <property type="match status" value="1"/>
</dbReference>
<evidence type="ECO:0000313" key="11">
    <source>
        <dbReference type="Proteomes" id="UP000000539"/>
    </source>
</evidence>
<dbReference type="CDD" id="cd00160">
    <property type="entry name" value="RhoGEF"/>
    <property type="match status" value="1"/>
</dbReference>
<dbReference type="SUPFAM" id="SSF50978">
    <property type="entry name" value="WD40 repeat-like"/>
    <property type="match status" value="1"/>
</dbReference>
<dbReference type="FunFam" id="2.130.10.10:FF:000340">
    <property type="entry name" value="Rho guanine nucleotide exchange factor (GEF) 10"/>
    <property type="match status" value="1"/>
</dbReference>
<dbReference type="Gene3D" id="2.130.10.10">
    <property type="entry name" value="YVTN repeat-like/Quinoprotein amine dehydrogenase"/>
    <property type="match status" value="1"/>
</dbReference>
<dbReference type="Pfam" id="PF19057">
    <property type="entry name" value="PH_19"/>
    <property type="match status" value="1"/>
</dbReference>
<feature type="region of interest" description="Disordered" evidence="8">
    <location>
        <begin position="1173"/>
        <end position="1248"/>
    </location>
</feature>
<evidence type="ECO:0000256" key="6">
    <source>
        <dbReference type="ARBA" id="ARBA00074300"/>
    </source>
</evidence>
<dbReference type="Gene3D" id="1.20.900.10">
    <property type="entry name" value="Dbl homology (DH) domain"/>
    <property type="match status" value="1"/>
</dbReference>
<dbReference type="InterPro" id="IPR036322">
    <property type="entry name" value="WD40_repeat_dom_sf"/>
</dbReference>
<evidence type="ECO:0000313" key="10">
    <source>
        <dbReference type="Ensembl" id="ENSGALP00010002633.1"/>
    </source>
</evidence>
<feature type="compositionally biased region" description="Low complexity" evidence="8">
    <location>
        <begin position="1226"/>
        <end position="1239"/>
    </location>
</feature>
<keyword evidence="4 7" id="KW-0175">Coiled coil</keyword>
<dbReference type="PANTHER" id="PTHR12877:SF14">
    <property type="entry name" value="RHO GUANINE NUCLEOTIDE EXCHANGE FACTOR 10"/>
    <property type="match status" value="1"/>
</dbReference>
<gene>
    <name evidence="10" type="primary">ARHGEF10</name>
</gene>
<proteinExistence type="predicted"/>
<feature type="compositionally biased region" description="Polar residues" evidence="8">
    <location>
        <begin position="1201"/>
        <end position="1211"/>
    </location>
</feature>
<feature type="compositionally biased region" description="Acidic residues" evidence="8">
    <location>
        <begin position="24"/>
        <end position="43"/>
    </location>
</feature>
<evidence type="ECO:0000259" key="9">
    <source>
        <dbReference type="PROSITE" id="PS50010"/>
    </source>
</evidence>
<evidence type="ECO:0000256" key="7">
    <source>
        <dbReference type="SAM" id="Coils"/>
    </source>
</evidence>
<evidence type="ECO:0000256" key="1">
    <source>
        <dbReference type="ARBA" id="ARBA00022481"/>
    </source>
</evidence>
<evidence type="ECO:0000256" key="3">
    <source>
        <dbReference type="ARBA" id="ARBA00022658"/>
    </source>
</evidence>
<organism evidence="10 11">
    <name type="scientific">Gallus gallus</name>
    <name type="common">Chicken</name>
    <dbReference type="NCBI Taxonomy" id="9031"/>
    <lineage>
        <taxon>Eukaryota</taxon>
        <taxon>Metazoa</taxon>
        <taxon>Chordata</taxon>
        <taxon>Craniata</taxon>
        <taxon>Vertebrata</taxon>
        <taxon>Euteleostomi</taxon>
        <taxon>Archelosauria</taxon>
        <taxon>Archosauria</taxon>
        <taxon>Dinosauria</taxon>
        <taxon>Saurischia</taxon>
        <taxon>Theropoda</taxon>
        <taxon>Coelurosauria</taxon>
        <taxon>Aves</taxon>
        <taxon>Neognathae</taxon>
        <taxon>Galloanserae</taxon>
        <taxon>Galliformes</taxon>
        <taxon>Phasianidae</taxon>
        <taxon>Phasianinae</taxon>
        <taxon>Gallus</taxon>
    </lineage>
</organism>
<feature type="compositionally biased region" description="Basic and acidic residues" evidence="8">
    <location>
        <begin position="1185"/>
        <end position="1200"/>
    </location>
</feature>
<reference evidence="10" key="3">
    <citation type="submission" date="2025-09" db="UniProtKB">
        <authorList>
            <consortium name="Ensembl"/>
        </authorList>
    </citation>
    <scope>IDENTIFICATION</scope>
    <source>
        <strain evidence="10">broiler</strain>
    </source>
</reference>
<dbReference type="SUPFAM" id="SSF48065">
    <property type="entry name" value="DBL homology domain (DH-domain)"/>
    <property type="match status" value="1"/>
</dbReference>
<feature type="compositionally biased region" description="Pro residues" evidence="8">
    <location>
        <begin position="1"/>
        <end position="12"/>
    </location>
</feature>
<dbReference type="InterPro" id="IPR039919">
    <property type="entry name" value="ARHGEF10/ARHGEF17"/>
</dbReference>
<feature type="region of interest" description="Disordered" evidence="8">
    <location>
        <begin position="218"/>
        <end position="286"/>
    </location>
</feature>
<dbReference type="GeneID" id="421900"/>
<dbReference type="GO" id="GO:0005085">
    <property type="term" value="F:guanyl-nucleotide exchange factor activity"/>
    <property type="evidence" value="ECO:0007669"/>
    <property type="project" value="UniProtKB-KW"/>
</dbReference>
<dbReference type="SUPFAM" id="SSF50729">
    <property type="entry name" value="PH domain-like"/>
    <property type="match status" value="1"/>
</dbReference>
<feature type="compositionally biased region" description="Acidic residues" evidence="8">
    <location>
        <begin position="233"/>
        <end position="248"/>
    </location>
</feature>
<dbReference type="InterPro" id="IPR015943">
    <property type="entry name" value="WD40/YVTN_repeat-like_dom_sf"/>
</dbReference>
<dbReference type="PANTHER" id="PTHR12877">
    <property type="entry name" value="RHO GUANINE NUCLEOTIDE EXCHANGE FACTOR"/>
    <property type="match status" value="1"/>
</dbReference>
<dbReference type="Pfam" id="PF19056">
    <property type="entry name" value="WD40_2"/>
    <property type="match status" value="1"/>
</dbReference>
<feature type="region of interest" description="Disordered" evidence="8">
    <location>
        <begin position="1"/>
        <end position="137"/>
    </location>
</feature>
<dbReference type="GO" id="GO:0051056">
    <property type="term" value="P:regulation of small GTPase mediated signal transduction"/>
    <property type="evidence" value="ECO:0007669"/>
    <property type="project" value="UniProtKB-ARBA"/>
</dbReference>
<feature type="compositionally biased region" description="Basic and acidic residues" evidence="8">
    <location>
        <begin position="74"/>
        <end position="83"/>
    </location>
</feature>
<reference evidence="10" key="2">
    <citation type="submission" date="2025-08" db="UniProtKB">
        <authorList>
            <consortium name="Ensembl"/>
        </authorList>
    </citation>
    <scope>IDENTIFICATION</scope>
    <source>
        <strain evidence="10">broiler</strain>
    </source>
</reference>
<dbReference type="RefSeq" id="XP_015140411.2">
    <property type="nucleotide sequence ID" value="XM_015284925.4"/>
</dbReference>
<dbReference type="GO" id="GO:0005737">
    <property type="term" value="C:cytoplasm"/>
    <property type="evidence" value="ECO:0007669"/>
    <property type="project" value="UniProtKB-ARBA"/>
</dbReference>
<evidence type="ECO:0000256" key="4">
    <source>
        <dbReference type="ARBA" id="ARBA00023054"/>
    </source>
</evidence>
<dbReference type="Proteomes" id="UP000000539">
    <property type="component" value="Chromosome 3"/>
</dbReference>
<feature type="compositionally biased region" description="Polar residues" evidence="8">
    <location>
        <begin position="181"/>
        <end position="193"/>
    </location>
</feature>
<evidence type="ECO:0000256" key="2">
    <source>
        <dbReference type="ARBA" id="ARBA00022553"/>
    </source>
</evidence>
<keyword evidence="3" id="KW-0344">Guanine-nucleotide releasing factor</keyword>
<keyword evidence="1" id="KW-0488">Methylation</keyword>
<dbReference type="Pfam" id="PF00621">
    <property type="entry name" value="RhoGEF"/>
    <property type="match status" value="1"/>
</dbReference>
<accession>A0A8V0X422</accession>
<name>A0A8V0X422_CHICK</name>
<dbReference type="InterPro" id="IPR035899">
    <property type="entry name" value="DBL_dom_sf"/>
</dbReference>
<feature type="region of interest" description="Disordered" evidence="8">
    <location>
        <begin position="170"/>
        <end position="198"/>
    </location>
</feature>
<evidence type="ECO:0000256" key="8">
    <source>
        <dbReference type="SAM" id="MobiDB-lite"/>
    </source>
</evidence>
<dbReference type="InterPro" id="IPR000219">
    <property type="entry name" value="DH_dom"/>
</dbReference>
<feature type="coiled-coil region" evidence="7">
    <location>
        <begin position="539"/>
        <end position="570"/>
    </location>
</feature>
<feature type="domain" description="DH" evidence="9">
    <location>
        <begin position="369"/>
        <end position="556"/>
    </location>
</feature>
<dbReference type="FunFam" id="1.20.900.10:FF:000003">
    <property type="entry name" value="Rho guanine nucleotide exchange factor 10 like"/>
    <property type="match status" value="1"/>
</dbReference>
<dbReference type="CTD" id="9639"/>